<dbReference type="KEGG" id="sls:SLINC_4398"/>
<evidence type="ECO:0000256" key="1">
    <source>
        <dbReference type="SAM" id="MobiDB-lite"/>
    </source>
</evidence>
<dbReference type="PATRIC" id="fig|1915.4.peg.4864"/>
<dbReference type="STRING" id="1915.SLINC_4398"/>
<evidence type="ECO:0000313" key="2">
    <source>
        <dbReference type="EMBL" id="ANS66622.1"/>
    </source>
</evidence>
<name>A0A1B1MDZ8_STRLN</name>
<gene>
    <name evidence="2" type="ORF">SLINC_4398</name>
</gene>
<feature type="compositionally biased region" description="Low complexity" evidence="1">
    <location>
        <begin position="122"/>
        <end position="141"/>
    </location>
</feature>
<reference evidence="2 3" key="1">
    <citation type="submission" date="2016-07" db="EMBL/GenBank/DDBJ databases">
        <title>Enhancement of antibiotic productionsby engineered nitrateutilization in actinobacteria.</title>
        <authorList>
            <person name="Meng S.C."/>
        </authorList>
    </citation>
    <scope>NUCLEOTIDE SEQUENCE [LARGE SCALE GENOMIC DNA]</scope>
    <source>
        <strain evidence="2 3">NRRL 2936</strain>
    </source>
</reference>
<protein>
    <submittedName>
        <fullName evidence="2">Uncharacterized protein</fullName>
    </submittedName>
</protein>
<dbReference type="EMBL" id="CP016438">
    <property type="protein sequence ID" value="ANS66622.1"/>
    <property type="molecule type" value="Genomic_DNA"/>
</dbReference>
<sequence>MAAEYASFTKFQQRIDELIRDLKGSDAGPEKVAQDQLVRQQLGGGDGAWAEAAGLHGAYETVIGELETLSKLLSDSMEGMSIAVLASHKGYQNIDTDVRDRMVAISTETTKHYGGAYDPEVARTGNANGAGTAGAPKAPSGGDAGGSI</sequence>
<proteinExistence type="predicted"/>
<dbReference type="AlphaFoldDB" id="A0A1B1MDZ8"/>
<dbReference type="Proteomes" id="UP000092598">
    <property type="component" value="Chromosome"/>
</dbReference>
<keyword evidence="3" id="KW-1185">Reference proteome</keyword>
<evidence type="ECO:0000313" key="3">
    <source>
        <dbReference type="Proteomes" id="UP000092598"/>
    </source>
</evidence>
<accession>A0A1B1MDZ8</accession>
<organism evidence="2 3">
    <name type="scientific">Streptomyces lincolnensis</name>
    <dbReference type="NCBI Taxonomy" id="1915"/>
    <lineage>
        <taxon>Bacteria</taxon>
        <taxon>Bacillati</taxon>
        <taxon>Actinomycetota</taxon>
        <taxon>Actinomycetes</taxon>
        <taxon>Kitasatosporales</taxon>
        <taxon>Streptomycetaceae</taxon>
        <taxon>Streptomyces</taxon>
    </lineage>
</organism>
<feature type="region of interest" description="Disordered" evidence="1">
    <location>
        <begin position="116"/>
        <end position="148"/>
    </location>
</feature>